<evidence type="ECO:0000256" key="4">
    <source>
        <dbReference type="ARBA" id="ARBA00022536"/>
    </source>
</evidence>
<name>A0ABD3KCM4_EUCGL</name>
<evidence type="ECO:0000256" key="15">
    <source>
        <dbReference type="ARBA" id="ARBA00023157"/>
    </source>
</evidence>
<reference evidence="27 28" key="1">
    <citation type="submission" date="2024-11" db="EMBL/GenBank/DDBJ databases">
        <title>Chromosome-level genome assembly of Eucalyptus globulus Labill. provides insights into its genome evolution.</title>
        <authorList>
            <person name="Li X."/>
        </authorList>
    </citation>
    <scope>NUCLEOTIDE SEQUENCE [LARGE SCALE GENOMIC DNA]</scope>
    <source>
        <strain evidence="27">CL2024</strain>
        <tissue evidence="27">Fresh tender leaves</tissue>
    </source>
</reference>
<dbReference type="GO" id="GO:0005524">
    <property type="term" value="F:ATP binding"/>
    <property type="evidence" value="ECO:0007669"/>
    <property type="project" value="UniProtKB-UniRule"/>
</dbReference>
<dbReference type="AlphaFoldDB" id="A0ABD3KCM4"/>
<dbReference type="FunFam" id="2.90.10.10:FF:000025">
    <property type="entry name" value="G-type lectin S-receptor-like serine/threonine-protein kinase"/>
    <property type="match status" value="1"/>
</dbReference>
<evidence type="ECO:0000256" key="6">
    <source>
        <dbReference type="ARBA" id="ARBA00022692"/>
    </source>
</evidence>
<dbReference type="Proteomes" id="UP001634007">
    <property type="component" value="Unassembled WGS sequence"/>
</dbReference>
<dbReference type="FunFam" id="3.30.200.20:FF:000059">
    <property type="entry name" value="S-receptor-like serine/threonine-protein kinase"/>
    <property type="match status" value="1"/>
</dbReference>
<keyword evidence="2" id="KW-1003">Cell membrane</keyword>
<evidence type="ECO:0000256" key="20">
    <source>
        <dbReference type="PIRNR" id="PIRNR000641"/>
    </source>
</evidence>
<keyword evidence="16" id="KW-0675">Receptor</keyword>
<gene>
    <name evidence="27" type="ORF">ACJRO7_025945</name>
</gene>
<keyword evidence="14 23" id="KW-0472">Membrane</keyword>
<evidence type="ECO:0000256" key="13">
    <source>
        <dbReference type="ARBA" id="ARBA00022989"/>
    </source>
</evidence>
<comment type="caution">
    <text evidence="27">The sequence shown here is derived from an EMBL/GenBank/DDBJ whole genome shotgun (WGS) entry which is preliminary data.</text>
</comment>
<dbReference type="GO" id="GO:0005886">
    <property type="term" value="C:plasma membrane"/>
    <property type="evidence" value="ECO:0007669"/>
    <property type="project" value="UniProtKB-SubCell"/>
</dbReference>
<protein>
    <recommendedName>
        <fullName evidence="20">Receptor-like serine/threonine-protein kinase</fullName>
        <ecNumber evidence="20">2.7.11.1</ecNumber>
    </recommendedName>
</protein>
<dbReference type="InterPro" id="IPR017441">
    <property type="entry name" value="Protein_kinase_ATP_BS"/>
</dbReference>
<keyword evidence="15" id="KW-1015">Disulfide bond</keyword>
<dbReference type="CDD" id="cd00028">
    <property type="entry name" value="B_lectin"/>
    <property type="match status" value="1"/>
</dbReference>
<keyword evidence="28" id="KW-1185">Reference proteome</keyword>
<keyword evidence="8" id="KW-0430">Lectin</keyword>
<proteinExistence type="inferred from homology"/>
<evidence type="ECO:0000256" key="17">
    <source>
        <dbReference type="ARBA" id="ARBA00023180"/>
    </source>
</evidence>
<evidence type="ECO:0000256" key="22">
    <source>
        <dbReference type="SAM" id="MobiDB-lite"/>
    </source>
</evidence>
<dbReference type="SUPFAM" id="SSF56112">
    <property type="entry name" value="Protein kinase-like (PK-like)"/>
    <property type="match status" value="1"/>
</dbReference>
<keyword evidence="10 20" id="KW-0547">Nucleotide-binding</keyword>
<keyword evidence="13 23" id="KW-1133">Transmembrane helix</keyword>
<keyword evidence="5 20" id="KW-0808">Transferase</keyword>
<evidence type="ECO:0000256" key="1">
    <source>
        <dbReference type="ARBA" id="ARBA00004251"/>
    </source>
</evidence>
<evidence type="ECO:0000256" key="16">
    <source>
        <dbReference type="ARBA" id="ARBA00023170"/>
    </source>
</evidence>
<dbReference type="InterPro" id="IPR011009">
    <property type="entry name" value="Kinase-like_dom_sf"/>
</dbReference>
<evidence type="ECO:0000256" key="2">
    <source>
        <dbReference type="ARBA" id="ARBA00022475"/>
    </source>
</evidence>
<evidence type="ECO:0000256" key="21">
    <source>
        <dbReference type="PROSITE-ProRule" id="PRU10141"/>
    </source>
</evidence>
<dbReference type="InterPro" id="IPR000719">
    <property type="entry name" value="Prot_kinase_dom"/>
</dbReference>
<organism evidence="27 28">
    <name type="scientific">Eucalyptus globulus</name>
    <name type="common">Tasmanian blue gum</name>
    <dbReference type="NCBI Taxonomy" id="34317"/>
    <lineage>
        <taxon>Eukaryota</taxon>
        <taxon>Viridiplantae</taxon>
        <taxon>Streptophyta</taxon>
        <taxon>Embryophyta</taxon>
        <taxon>Tracheophyta</taxon>
        <taxon>Spermatophyta</taxon>
        <taxon>Magnoliopsida</taxon>
        <taxon>eudicotyledons</taxon>
        <taxon>Gunneridae</taxon>
        <taxon>Pentapetalae</taxon>
        <taxon>rosids</taxon>
        <taxon>malvids</taxon>
        <taxon>Myrtales</taxon>
        <taxon>Myrtaceae</taxon>
        <taxon>Myrtoideae</taxon>
        <taxon>Eucalypteae</taxon>
        <taxon>Eucalyptus</taxon>
    </lineage>
</organism>
<dbReference type="PANTHER" id="PTHR47974">
    <property type="entry name" value="OS07G0415500 PROTEIN"/>
    <property type="match status" value="1"/>
</dbReference>
<dbReference type="Pfam" id="PF00069">
    <property type="entry name" value="Pkinase"/>
    <property type="match status" value="1"/>
</dbReference>
<evidence type="ECO:0000256" key="14">
    <source>
        <dbReference type="ARBA" id="ARBA00023136"/>
    </source>
</evidence>
<keyword evidence="4" id="KW-0245">EGF-like domain</keyword>
<evidence type="ECO:0000256" key="18">
    <source>
        <dbReference type="ARBA" id="ARBA00047899"/>
    </source>
</evidence>
<dbReference type="InterPro" id="IPR008271">
    <property type="entry name" value="Ser/Thr_kinase_AS"/>
</dbReference>
<dbReference type="Pfam" id="PF01453">
    <property type="entry name" value="B_lectin"/>
    <property type="match status" value="1"/>
</dbReference>
<feature type="compositionally biased region" description="Polar residues" evidence="22">
    <location>
        <begin position="829"/>
        <end position="843"/>
    </location>
</feature>
<feature type="domain" description="Protein kinase" evidence="25">
    <location>
        <begin position="504"/>
        <end position="784"/>
    </location>
</feature>
<dbReference type="PROSITE" id="PS50927">
    <property type="entry name" value="BULB_LECTIN"/>
    <property type="match status" value="2"/>
</dbReference>
<comment type="catalytic activity">
    <reaction evidence="18 20">
        <text>L-threonyl-[protein] + ATP = O-phospho-L-threonyl-[protein] + ADP + H(+)</text>
        <dbReference type="Rhea" id="RHEA:46608"/>
        <dbReference type="Rhea" id="RHEA-COMP:11060"/>
        <dbReference type="Rhea" id="RHEA-COMP:11605"/>
        <dbReference type="ChEBI" id="CHEBI:15378"/>
        <dbReference type="ChEBI" id="CHEBI:30013"/>
        <dbReference type="ChEBI" id="CHEBI:30616"/>
        <dbReference type="ChEBI" id="CHEBI:61977"/>
        <dbReference type="ChEBI" id="CHEBI:456216"/>
        <dbReference type="EC" id="2.7.11.1"/>
    </reaction>
</comment>
<evidence type="ECO:0000256" key="5">
    <source>
        <dbReference type="ARBA" id="ARBA00022679"/>
    </source>
</evidence>
<dbReference type="PROSITE" id="PS00108">
    <property type="entry name" value="PROTEIN_KINASE_ST"/>
    <property type="match status" value="1"/>
</dbReference>
<dbReference type="EMBL" id="JBJKBG010000006">
    <property type="protein sequence ID" value="KAL3737102.1"/>
    <property type="molecule type" value="Genomic_DNA"/>
</dbReference>
<keyword evidence="9" id="KW-0677">Repeat</keyword>
<feature type="domain" description="Bulb-type lectin" evidence="26">
    <location>
        <begin position="164"/>
        <end position="282"/>
    </location>
</feature>
<feature type="binding site" evidence="21">
    <location>
        <position position="532"/>
    </location>
    <ligand>
        <name>ATP</name>
        <dbReference type="ChEBI" id="CHEBI:30616"/>
    </ligand>
</feature>
<evidence type="ECO:0000313" key="28">
    <source>
        <dbReference type="Proteomes" id="UP001634007"/>
    </source>
</evidence>
<evidence type="ECO:0000259" key="26">
    <source>
        <dbReference type="PROSITE" id="PS50927"/>
    </source>
</evidence>
<dbReference type="SMART" id="SM00220">
    <property type="entry name" value="S_TKc"/>
    <property type="match status" value="1"/>
</dbReference>
<dbReference type="SUPFAM" id="SSF51110">
    <property type="entry name" value="alpha-D-mannose-specific plant lectins"/>
    <property type="match status" value="1"/>
</dbReference>
<dbReference type="PROSITE" id="PS50011">
    <property type="entry name" value="PROTEIN_KINASE_DOM"/>
    <property type="match status" value="1"/>
</dbReference>
<dbReference type="CDD" id="cd14066">
    <property type="entry name" value="STKc_IRAK"/>
    <property type="match status" value="1"/>
</dbReference>
<evidence type="ECO:0000256" key="7">
    <source>
        <dbReference type="ARBA" id="ARBA00022729"/>
    </source>
</evidence>
<comment type="subcellular location">
    <subcellularLocation>
        <location evidence="1">Cell membrane</location>
        <topology evidence="1">Single-pass type I membrane protein</topology>
    </subcellularLocation>
</comment>
<feature type="signal peptide" evidence="24">
    <location>
        <begin position="1"/>
        <end position="42"/>
    </location>
</feature>
<evidence type="ECO:0000256" key="24">
    <source>
        <dbReference type="SAM" id="SignalP"/>
    </source>
</evidence>
<comment type="similarity">
    <text evidence="20">Belongs to the protein kinase superfamily. Ser/Thr protein kinase family.</text>
</comment>
<evidence type="ECO:0000256" key="12">
    <source>
        <dbReference type="ARBA" id="ARBA00022840"/>
    </source>
</evidence>
<comment type="catalytic activity">
    <reaction evidence="19 20">
        <text>L-seryl-[protein] + ATP = O-phospho-L-seryl-[protein] + ADP + H(+)</text>
        <dbReference type="Rhea" id="RHEA:17989"/>
        <dbReference type="Rhea" id="RHEA-COMP:9863"/>
        <dbReference type="Rhea" id="RHEA-COMP:11604"/>
        <dbReference type="ChEBI" id="CHEBI:15378"/>
        <dbReference type="ChEBI" id="CHEBI:29999"/>
        <dbReference type="ChEBI" id="CHEBI:30616"/>
        <dbReference type="ChEBI" id="CHEBI:83421"/>
        <dbReference type="ChEBI" id="CHEBI:456216"/>
        <dbReference type="EC" id="2.7.11.1"/>
    </reaction>
</comment>
<dbReference type="EC" id="2.7.11.1" evidence="20"/>
<dbReference type="Gene3D" id="3.30.200.20">
    <property type="entry name" value="Phosphorylase Kinase, domain 1"/>
    <property type="match status" value="1"/>
</dbReference>
<keyword evidence="17" id="KW-0325">Glycoprotein</keyword>
<keyword evidence="7 24" id="KW-0732">Signal</keyword>
<dbReference type="Gene3D" id="2.90.10.10">
    <property type="entry name" value="Bulb-type lectin domain"/>
    <property type="match status" value="2"/>
</dbReference>
<accession>A0ABD3KCM4</accession>
<sequence>MTGARRPMSSAAAAAAAAAAQFPLLLFLLLPLLFLRPSSVSAQVSPGSTLSASNLNHSWPSPNQSFSLGFVAAPADPSAFVAAITYGGGGAAAAVWSTVSTVDSSGSLQFLSDGNLRLVNGSGSTVWQSNTAGKGVTSAALDDSGNLVLGNDTASVWSSFDHPTDTIVPSQNFTVGQTLRSGLYSFNISSIGNLSLWWNNSIQYWNQGVNSSTQANLTDPTLVLQSTGILSISSPSLTSNAIVVYSSDYAEGSDILRFLRLDSDGNLRIYSSAKNSGTTTSRWEALDQCEVYGFCGNLGICSYDNSSATCGCPSQNFDPIDPKDSRKGCKRKVNIEDCPGSATMLELDHALFLTYAPEVSSQVFFVGISACRLNCLVSGSCVASTSLSDGTGLCYLKTVDFVSGYENPSLPSTSYVKVCGPVVPNPSSLEGTGKNKGWRLHAWVVVVVILATVLGLILLEGGLWWSCFRNSTKFGGLSSQYTLLEYASGAPVQFTYKELQRATKGFKEKLGAGGFGAVYRGVLTNRTVVAVKQLEGIEQGEKQFRMEVATISSTHHLNLVRLIGFCSEGRHRLLVYEFMKNGSLDDFLFTSEQNSGKFLNWEQRFNIALGTARGITYLHEECRDCIVHCDIKPENILLNENHNAKVSDFGLAKLINAKDHRYRTLTSVRGTRGYLAPEWLANLPITSKSDVYSYGMVLLEIVSGRRNFYVSMETNNKKFSMWAYEEFEKSNAENIIDKRLFGADQDLNMEQVMRAIQISFWCIQEHPSHRPTMGKIVQMLEGIMEIERPPPPKAAVDGSHGGSSINVSSNISALSTLAASAPPPSSSSHQTSGETINALSTWAPSAPPL</sequence>
<keyword evidence="6 23" id="KW-0812">Transmembrane</keyword>
<dbReference type="Gene3D" id="1.10.510.10">
    <property type="entry name" value="Transferase(Phosphotransferase) domain 1"/>
    <property type="match status" value="1"/>
</dbReference>
<feature type="transmembrane region" description="Helical" evidence="23">
    <location>
        <begin position="440"/>
        <end position="459"/>
    </location>
</feature>
<feature type="chain" id="PRO_5044845931" description="Receptor-like serine/threonine-protein kinase" evidence="24">
    <location>
        <begin position="43"/>
        <end position="849"/>
    </location>
</feature>
<evidence type="ECO:0000256" key="11">
    <source>
        <dbReference type="ARBA" id="ARBA00022777"/>
    </source>
</evidence>
<evidence type="ECO:0000256" key="19">
    <source>
        <dbReference type="ARBA" id="ARBA00048679"/>
    </source>
</evidence>
<evidence type="ECO:0000256" key="3">
    <source>
        <dbReference type="ARBA" id="ARBA00022527"/>
    </source>
</evidence>
<keyword evidence="3 20" id="KW-0723">Serine/threonine-protein kinase</keyword>
<keyword evidence="11 20" id="KW-0418">Kinase</keyword>
<dbReference type="InterPro" id="IPR036426">
    <property type="entry name" value="Bulb-type_lectin_dom_sf"/>
</dbReference>
<dbReference type="PIRSF" id="PIRSF000641">
    <property type="entry name" value="SRK"/>
    <property type="match status" value="1"/>
</dbReference>
<dbReference type="FunFam" id="2.90.10.10:FF:000016">
    <property type="entry name" value="G-type lectin S-receptor-like serine/threonine-protein kinase"/>
    <property type="match status" value="1"/>
</dbReference>
<dbReference type="InterPro" id="IPR000858">
    <property type="entry name" value="S_locus_glycoprot_dom"/>
</dbReference>
<dbReference type="InterPro" id="IPR001480">
    <property type="entry name" value="Bulb-type_lectin_dom"/>
</dbReference>
<dbReference type="PANTHER" id="PTHR47974:SF24">
    <property type="entry name" value="RECEPTOR-LIKE SERINE_THREONINE-PROTEIN KINASE"/>
    <property type="match status" value="1"/>
</dbReference>
<dbReference type="SMART" id="SM00108">
    <property type="entry name" value="B_lectin"/>
    <property type="match status" value="1"/>
</dbReference>
<dbReference type="PROSITE" id="PS00107">
    <property type="entry name" value="PROTEIN_KINASE_ATP"/>
    <property type="match status" value="1"/>
</dbReference>
<keyword evidence="12 20" id="KW-0067">ATP-binding</keyword>
<dbReference type="Pfam" id="PF00954">
    <property type="entry name" value="S_locus_glycop"/>
    <property type="match status" value="1"/>
</dbReference>
<dbReference type="InterPro" id="IPR024171">
    <property type="entry name" value="SRK-like_kinase"/>
</dbReference>
<dbReference type="FunFam" id="1.10.510.10:FF:000384">
    <property type="entry name" value="G-type lectin S-receptor-like serine/threonine-protein kinase"/>
    <property type="match status" value="1"/>
</dbReference>
<dbReference type="GO" id="GO:0030246">
    <property type="term" value="F:carbohydrate binding"/>
    <property type="evidence" value="ECO:0007669"/>
    <property type="project" value="UniProtKB-KW"/>
</dbReference>
<evidence type="ECO:0000256" key="10">
    <source>
        <dbReference type="ARBA" id="ARBA00022741"/>
    </source>
</evidence>
<evidence type="ECO:0000313" key="27">
    <source>
        <dbReference type="EMBL" id="KAL3737102.1"/>
    </source>
</evidence>
<feature type="region of interest" description="Disordered" evidence="22">
    <location>
        <begin position="816"/>
        <end position="849"/>
    </location>
</feature>
<evidence type="ECO:0000256" key="23">
    <source>
        <dbReference type="SAM" id="Phobius"/>
    </source>
</evidence>
<evidence type="ECO:0000256" key="9">
    <source>
        <dbReference type="ARBA" id="ARBA00022737"/>
    </source>
</evidence>
<feature type="domain" description="Bulb-type lectin" evidence="26">
    <location>
        <begin position="41"/>
        <end position="162"/>
    </location>
</feature>
<evidence type="ECO:0000256" key="8">
    <source>
        <dbReference type="ARBA" id="ARBA00022734"/>
    </source>
</evidence>
<dbReference type="GO" id="GO:0004674">
    <property type="term" value="F:protein serine/threonine kinase activity"/>
    <property type="evidence" value="ECO:0007669"/>
    <property type="project" value="UniProtKB-KW"/>
</dbReference>
<evidence type="ECO:0000259" key="25">
    <source>
        <dbReference type="PROSITE" id="PS50011"/>
    </source>
</evidence>